<organism evidence="2 3">
    <name type="scientific">Streptococcus suis</name>
    <dbReference type="NCBI Taxonomy" id="1307"/>
    <lineage>
        <taxon>Bacteria</taxon>
        <taxon>Bacillati</taxon>
        <taxon>Bacillota</taxon>
        <taxon>Bacilli</taxon>
        <taxon>Lactobacillales</taxon>
        <taxon>Streptococcaceae</taxon>
        <taxon>Streptococcus</taxon>
    </lineage>
</organism>
<evidence type="ECO:0000313" key="3">
    <source>
        <dbReference type="Proteomes" id="UP000305165"/>
    </source>
</evidence>
<feature type="transmembrane region" description="Helical" evidence="1">
    <location>
        <begin position="36"/>
        <end position="54"/>
    </location>
</feature>
<dbReference type="OrthoDB" id="2224869at2"/>
<sequence length="84" mass="10204">MSKPFNKVFYRTWEFYFALLCLARFILSTVNRNLYFMDFIQLVLGLYVGYLAFFKPRSWIKKTWQIYLVIAFIISLVILNLFLL</sequence>
<keyword evidence="1" id="KW-0472">Membrane</keyword>
<dbReference type="EMBL" id="SSXO01000006">
    <property type="protein sequence ID" value="TIH98687.1"/>
    <property type="molecule type" value="Genomic_DNA"/>
</dbReference>
<gene>
    <name evidence="2" type="ORF">FAJ39_09590</name>
</gene>
<keyword evidence="1" id="KW-1133">Transmembrane helix</keyword>
<comment type="caution">
    <text evidence="2">The sequence shown here is derived from an EMBL/GenBank/DDBJ whole genome shotgun (WGS) entry which is preliminary data.</text>
</comment>
<proteinExistence type="predicted"/>
<accession>A0A4T2GIZ8</accession>
<protein>
    <submittedName>
        <fullName evidence="2">Uncharacterized protein</fullName>
    </submittedName>
</protein>
<reference evidence="2 3" key="1">
    <citation type="submission" date="2019-04" db="EMBL/GenBank/DDBJ databases">
        <title>Genome analysis of Streptococcus suis strain WUSS424.</title>
        <authorList>
            <person name="Chen H."/>
            <person name="Gao X."/>
            <person name="Wu Z."/>
        </authorList>
    </citation>
    <scope>NUCLEOTIDE SEQUENCE [LARGE SCALE GENOMIC DNA]</scope>
    <source>
        <strain evidence="2 3">WUSS424</strain>
    </source>
</reference>
<evidence type="ECO:0000256" key="1">
    <source>
        <dbReference type="SAM" id="Phobius"/>
    </source>
</evidence>
<name>A0A4T2GIZ8_STRSU</name>
<keyword evidence="1" id="KW-0812">Transmembrane</keyword>
<evidence type="ECO:0000313" key="2">
    <source>
        <dbReference type="EMBL" id="TIH98687.1"/>
    </source>
</evidence>
<feature type="transmembrane region" description="Helical" evidence="1">
    <location>
        <begin position="66"/>
        <end position="83"/>
    </location>
</feature>
<feature type="transmembrane region" description="Helical" evidence="1">
    <location>
        <begin position="12"/>
        <end position="30"/>
    </location>
</feature>
<dbReference type="Proteomes" id="UP000305165">
    <property type="component" value="Unassembled WGS sequence"/>
</dbReference>
<dbReference type="AlphaFoldDB" id="A0A4T2GIZ8"/>